<proteinExistence type="predicted"/>
<feature type="chain" id="PRO_5012029774" evidence="2">
    <location>
        <begin position="34"/>
        <end position="1762"/>
    </location>
</feature>
<accession>A0A1T4Z378</accession>
<protein>
    <submittedName>
        <fullName evidence="3">PEP-CTERM protein-sorting domain-containing protein</fullName>
    </submittedName>
</protein>
<evidence type="ECO:0000256" key="2">
    <source>
        <dbReference type="SAM" id="SignalP"/>
    </source>
</evidence>
<reference evidence="4" key="1">
    <citation type="submission" date="2017-02" db="EMBL/GenBank/DDBJ databases">
        <authorList>
            <person name="Varghese N."/>
            <person name="Submissions S."/>
        </authorList>
    </citation>
    <scope>NUCLEOTIDE SEQUENCE [LARGE SCALE GENOMIC DNA]</scope>
    <source>
        <strain evidence="4">ATCC 700200</strain>
    </source>
</reference>
<keyword evidence="1 2" id="KW-0732">Signal</keyword>
<dbReference type="EMBL" id="FUYE01000027">
    <property type="protein sequence ID" value="SKB08406.1"/>
    <property type="molecule type" value="Genomic_DNA"/>
</dbReference>
<dbReference type="STRING" id="48467.SAMN02745166_04932"/>
<dbReference type="InterPro" id="IPR013425">
    <property type="entry name" value="Autotrns_rpt"/>
</dbReference>
<feature type="signal peptide" evidence="2">
    <location>
        <begin position="1"/>
        <end position="33"/>
    </location>
</feature>
<dbReference type="Pfam" id="PF12951">
    <property type="entry name" value="PATR"/>
    <property type="match status" value="4"/>
</dbReference>
<dbReference type="NCBIfam" id="TIGR02601">
    <property type="entry name" value="autotrns_rpt"/>
    <property type="match status" value="3"/>
</dbReference>
<dbReference type="InterPro" id="IPR011050">
    <property type="entry name" value="Pectin_lyase_fold/virulence"/>
</dbReference>
<organism evidence="3 4">
    <name type="scientific">Prosthecobacter debontii</name>
    <dbReference type="NCBI Taxonomy" id="48467"/>
    <lineage>
        <taxon>Bacteria</taxon>
        <taxon>Pseudomonadati</taxon>
        <taxon>Verrucomicrobiota</taxon>
        <taxon>Verrucomicrobiia</taxon>
        <taxon>Verrucomicrobiales</taxon>
        <taxon>Verrucomicrobiaceae</taxon>
        <taxon>Prosthecobacter</taxon>
    </lineage>
</organism>
<evidence type="ECO:0000256" key="1">
    <source>
        <dbReference type="ARBA" id="ARBA00022729"/>
    </source>
</evidence>
<dbReference type="Proteomes" id="UP000190774">
    <property type="component" value="Unassembled WGS sequence"/>
</dbReference>
<keyword evidence="4" id="KW-1185">Reference proteome</keyword>
<evidence type="ECO:0000313" key="3">
    <source>
        <dbReference type="EMBL" id="SKB08406.1"/>
    </source>
</evidence>
<sequence length="1762" mass="174794">MSTVSMRAGGYTVQPMKRFLVSLLFSTATPGMAELIFDANTGSTGAQNGAGVWDATTENWWDAVSLSNKAWDNAVAQFGSSSSAAGGNITINTAISATGLNFLALSAAPTTSTQAYAFVTTGSGTLSLTGSAPVINIANGATSGSSVNTTAINFQLPVIATNLAVQKSSGTSIGYARFTAVNTDLTGPLTAKGQNGGIFLSFGSASVFPNVSEVVIESNSVAHIPSAGGTYSTPFRIAGSGGTTEWGAIRLDATSSVVLSGGITLAGDARVHTHTNVVNSSITAPIVEDGGSFAFTRTALLPTTATAPLSMTYTAANTYTGATNFGRAVTPNFPTALAASEGGLNVLAFNATGAPESNIFYSNTAVAAGALNLFGGHGTVTVLRLQGKDGTVNNQRFGNVTVAQNLSEIELISGSGGTVNLTLGSISRTGNGLLSVKAPVSGSITTSTPSAFLGAWATFTAADGSASWAAAPAGVLTGFTGDTVHQTGTALSEAPVANLRIGNASTADVTQGAGTVTVNTLSMTDTWVDRTVSAGGGTLRLGTAGGIQIVTGARNLTLSGGKLTAGGADNTAGQVLLTNLSNSRLTVNSVIENNGSGAVTLLVNGTGVSALTAANTYTGQTILSSGSLEISHANALGSSASASYTQILTGASLLFSGDITTAERIIFAGRGVGGTAGALRNVSGNNTITTEVQALTNGRIHSESGTLTFAPVAGLPTSNAINGAGMPMIFSGNGDIVINGRLNIVAGTITKEGTGALVLNGDNSVNTGAITVNAGILRVGHSNAMGGAGSVTIASGAALELSGGITAAKTMTVGGTGIATQGAIRSLTGSNTLAGVITLSASLRLQAEAGSTLNFDVASGNAVQHAGSATLTLTLAGNGTLNFADPIAKTSTGTLSLLKTGNGTANIKAASTTLNGSLTANGGILNLDYSAGTVTGNMVGSGMAMTLSGGVLQLTGRSAASVTQTFGAVTVAIGQSEIRVVQNGGTNVNLALGAIGRPNIGGSLRFTPGTGTLTTTGGTDNTALMFDSMLFATVGSSDWAATGALSGGVRNIVGLSTLPGGGYTTTTSTGGTLSGHADVTTSTASVPESLTINSLRFNTSGGSALSIASGKILSTGGILVGPEAGAFETTISGGTLRSSSTGTSSTTGELLIIQNNTAAGLAISSVIANSAVSTTTSFTKGGPGTVYLDTVNHTYAGTTRVLEGMLHIRSGNISASGEITLGSGANSGVLKLGDGSTAVSVALDWLRIDGTGTGNAVVGGSTAYSTFTLDNNTVASDFRNGRLGGDGVNEDNLNFRTIAGVSPTTGALIATLGPANTYKGKTSMLLGTIEATLLADVGFASSLGKGDRDADAGIIEMSAHEVSSGTAIATSVLRYIGSTDSSTNREIRIHNNDTVTQITEVSAVLENTGTGSVKFTTAFTATGANTATRQFRLGGTNTGANEIVGISDAPNAATSVEKLGTGTWIITGDSPHSGGTTVTNGLLQLGNGGSTGSVAGSAITLVAPTSILSTRRSGTLTLDQAITGSGTLRIDNLPSGITRLTSDLNTYASTLVQSGTLLANNASSLSSATGTGSVIVRPGAVLGGTGRIAPAIHGSIVLTGATLSVGDSSLSTPQAADLTLATTGTGLLSLQAASIFAFDLFSGAGFGDNTLTAGAADLAVISGGLALGTDITLRVSNPTGMTAFAAEDSWRLFDWSGLSGLTGNFTRYELPTLSEGLAWDLSQLYSHGVLSITVSVVPEPSRMLLLVLGLGGLIVRRRRGRC</sequence>
<dbReference type="SUPFAM" id="SSF51126">
    <property type="entry name" value="Pectin lyase-like"/>
    <property type="match status" value="1"/>
</dbReference>
<gene>
    <name evidence="3" type="ORF">SAMN02745166_04932</name>
</gene>
<name>A0A1T4Z378_9BACT</name>
<dbReference type="InterPro" id="IPR013424">
    <property type="entry name" value="Ice-binding_C"/>
</dbReference>
<dbReference type="OrthoDB" id="199739at2"/>
<evidence type="ECO:0000313" key="4">
    <source>
        <dbReference type="Proteomes" id="UP000190774"/>
    </source>
</evidence>
<dbReference type="NCBIfam" id="TIGR02595">
    <property type="entry name" value="PEP_CTERM"/>
    <property type="match status" value="1"/>
</dbReference>